<organism evidence="2 3">
    <name type="scientific">Zancudomyces culisetae</name>
    <name type="common">Gut fungus</name>
    <name type="synonym">Smittium culisetae</name>
    <dbReference type="NCBI Taxonomy" id="1213189"/>
    <lineage>
        <taxon>Eukaryota</taxon>
        <taxon>Fungi</taxon>
        <taxon>Fungi incertae sedis</taxon>
        <taxon>Zoopagomycota</taxon>
        <taxon>Kickxellomycotina</taxon>
        <taxon>Harpellomycetes</taxon>
        <taxon>Harpellales</taxon>
        <taxon>Legeriomycetaceae</taxon>
        <taxon>Zancudomyces</taxon>
    </lineage>
</organism>
<dbReference type="Pfam" id="PF17921">
    <property type="entry name" value="Integrase_H2C2"/>
    <property type="match status" value="1"/>
</dbReference>
<dbReference type="Gene3D" id="3.30.420.10">
    <property type="entry name" value="Ribonuclease H-like superfamily/Ribonuclease H"/>
    <property type="match status" value="1"/>
</dbReference>
<dbReference type="SUPFAM" id="SSF53098">
    <property type="entry name" value="Ribonuclease H-like"/>
    <property type="match status" value="1"/>
</dbReference>
<dbReference type="InterPro" id="IPR001584">
    <property type="entry name" value="Integrase_cat-core"/>
</dbReference>
<dbReference type="InterPro" id="IPR036397">
    <property type="entry name" value="RNaseH_sf"/>
</dbReference>
<name>A0A1R1PH76_ZANCU</name>
<keyword evidence="3" id="KW-1185">Reference proteome</keyword>
<dbReference type="OrthoDB" id="2430298at2759"/>
<dbReference type="PROSITE" id="PS50994">
    <property type="entry name" value="INTEGRASE"/>
    <property type="match status" value="1"/>
</dbReference>
<evidence type="ECO:0000313" key="3">
    <source>
        <dbReference type="Proteomes" id="UP000188320"/>
    </source>
</evidence>
<accession>A0A1R1PH76</accession>
<dbReference type="GO" id="GO:0005634">
    <property type="term" value="C:nucleus"/>
    <property type="evidence" value="ECO:0007669"/>
    <property type="project" value="UniProtKB-ARBA"/>
</dbReference>
<reference evidence="3" key="1">
    <citation type="submission" date="2017-01" db="EMBL/GenBank/DDBJ databases">
        <authorList>
            <person name="Wang Y."/>
            <person name="White M."/>
            <person name="Kvist S."/>
            <person name="Moncalvo J.-M."/>
        </authorList>
    </citation>
    <scope>NUCLEOTIDE SEQUENCE [LARGE SCALE GENOMIC DNA]</scope>
    <source>
        <strain evidence="3">COL-18-3</strain>
    </source>
</reference>
<comment type="caution">
    <text evidence="2">The sequence shown here is derived from an EMBL/GenBank/DDBJ whole genome shotgun (WGS) entry which is preliminary data.</text>
</comment>
<feature type="domain" description="Integrase catalytic" evidence="1">
    <location>
        <begin position="132"/>
        <end position="183"/>
    </location>
</feature>
<dbReference type="Gene3D" id="1.10.340.70">
    <property type="match status" value="1"/>
</dbReference>
<dbReference type="GO" id="GO:0015074">
    <property type="term" value="P:DNA integration"/>
    <property type="evidence" value="ECO:0007669"/>
    <property type="project" value="InterPro"/>
</dbReference>
<dbReference type="PANTHER" id="PTHR47266">
    <property type="entry name" value="ENDONUCLEASE-RELATED"/>
    <property type="match status" value="1"/>
</dbReference>
<dbReference type="InterPro" id="IPR041588">
    <property type="entry name" value="Integrase_H2C2"/>
</dbReference>
<dbReference type="AlphaFoldDB" id="A0A1R1PH76"/>
<dbReference type="InterPro" id="IPR052160">
    <property type="entry name" value="Gypsy_RT_Integrase-like"/>
</dbReference>
<dbReference type="EMBL" id="LSSK01001236">
    <property type="protein sequence ID" value="OMH80279.1"/>
    <property type="molecule type" value="Genomic_DNA"/>
</dbReference>
<dbReference type="GO" id="GO:0003676">
    <property type="term" value="F:nucleic acid binding"/>
    <property type="evidence" value="ECO:0007669"/>
    <property type="project" value="InterPro"/>
</dbReference>
<gene>
    <name evidence="2" type="ORF">AX774_g6288</name>
</gene>
<dbReference type="InterPro" id="IPR012337">
    <property type="entry name" value="RNaseH-like_sf"/>
</dbReference>
<dbReference type="Proteomes" id="UP000188320">
    <property type="component" value="Unassembled WGS sequence"/>
</dbReference>
<evidence type="ECO:0000313" key="2">
    <source>
        <dbReference type="EMBL" id="OMH80279.1"/>
    </source>
</evidence>
<evidence type="ECO:0000259" key="1">
    <source>
        <dbReference type="PROSITE" id="PS50994"/>
    </source>
</evidence>
<sequence length="183" mass="21683">MSSRFPWEDIPEQVEEVLYISTKGYEELKERIKNKTNIPNDKILSKFSVQDNKIIHNDKSQRKYLHPKELYETIYNIHYEQHRDTTATYKYLNDHYYAPGSYPVVKLIVERCEVCQRTNYIQRKAENLHPIIPSEPFKVWGLDVAGPISPITEPEGNKYIIMAVDYFTKWPVALPLQISEYQK</sequence>
<proteinExistence type="predicted"/>
<protein>
    <recommendedName>
        <fullName evidence="1">Integrase catalytic domain-containing protein</fullName>
    </recommendedName>
</protein>